<dbReference type="PANTHER" id="PTHR43177:SF5">
    <property type="entry name" value="ANAEROBIC DIMETHYL SULFOXIDE REDUCTASE CHAIN B-RELATED"/>
    <property type="match status" value="1"/>
</dbReference>
<feature type="domain" description="4Fe-4S ferredoxin-type" evidence="8">
    <location>
        <begin position="7"/>
        <end position="26"/>
    </location>
</feature>
<dbReference type="EMBL" id="CP001843">
    <property type="protein sequence ID" value="AEF86935.1"/>
    <property type="molecule type" value="Genomic_DNA"/>
</dbReference>
<keyword evidence="7" id="KW-0411">Iron-sulfur</keyword>
<evidence type="ECO:0000313" key="9">
    <source>
        <dbReference type="EMBL" id="ADJ19597.1"/>
    </source>
</evidence>
<proteinExistence type="predicted"/>
<protein>
    <submittedName>
        <fullName evidence="11">HydB</fullName>
    </submittedName>
    <submittedName>
        <fullName evidence="10">Protein AegA</fullName>
    </submittedName>
    <submittedName>
        <fullName evidence="9">Putative Fe-S-cluster-containing hydrogenase component</fullName>
    </submittedName>
</protein>
<dbReference type="GO" id="GO:0051539">
    <property type="term" value="F:4 iron, 4 sulfur cluster binding"/>
    <property type="evidence" value="ECO:0007669"/>
    <property type="project" value="UniProtKB-KW"/>
</dbReference>
<dbReference type="AlphaFoldDB" id="D8L153"/>
<dbReference type="PROSITE" id="PS00198">
    <property type="entry name" value="4FE4S_FER_1"/>
    <property type="match status" value="1"/>
</dbReference>
<name>D8L153_TREPZ</name>
<dbReference type="Proteomes" id="UP000009223">
    <property type="component" value="Chromosome"/>
</dbReference>
<dbReference type="KEGG" id="tpi:TREPR_3095"/>
<evidence type="ECO:0000256" key="3">
    <source>
        <dbReference type="ARBA" id="ARBA00022723"/>
    </source>
</evidence>
<dbReference type="InterPro" id="IPR017896">
    <property type="entry name" value="4Fe4S_Fe-S-bd"/>
</dbReference>
<feature type="domain" description="4Fe-4S ferredoxin-type" evidence="8">
    <location>
        <begin position="85"/>
        <end position="114"/>
    </location>
</feature>
<dbReference type="PANTHER" id="PTHR43177">
    <property type="entry name" value="PROTEIN NRFC"/>
    <property type="match status" value="1"/>
</dbReference>
<sequence length="181" mass="19106">MSGEGAFFVLADPEKCTGCRACEVACFAAHQKGVLKTVGTVTTPLIPNLYLTRTETIKMPIQCHHCENAPCLQSCLPGALERKDGSVVVNGKKCIGCRNCALACPFGAIQIIGADILPELGGAAPAFKCDLCPDRENGPACVATCPNEALRVVDTEEELREKRIRSSEAAEAIQGSSKGVQ</sequence>
<evidence type="ECO:0000256" key="1">
    <source>
        <dbReference type="ARBA" id="ARBA00022448"/>
    </source>
</evidence>
<gene>
    <name evidence="11" type="primary">hydB</name>
    <name evidence="10" type="ordered locus">TREPR_3095</name>
</gene>
<reference evidence="12" key="1">
    <citation type="submission" date="2009-12" db="EMBL/GenBank/DDBJ databases">
        <title>Complete sequence of Treponema primitia strain ZAS-2.</title>
        <authorList>
            <person name="Tetu S.G."/>
            <person name="Matson E."/>
            <person name="Ren Q."/>
            <person name="Seshadri R."/>
            <person name="Elbourne L."/>
            <person name="Hassan K.A."/>
            <person name="Durkin A."/>
            <person name="Radune D."/>
            <person name="Mohamoud Y."/>
            <person name="Shay R."/>
            <person name="Jin S."/>
            <person name="Zhang X."/>
            <person name="Lucey K."/>
            <person name="Ballor N.R."/>
            <person name="Ottesen E."/>
            <person name="Rosenthal R."/>
            <person name="Allen A."/>
            <person name="Leadbetter J.R."/>
            <person name="Paulsen I.T."/>
        </authorList>
    </citation>
    <scope>NUCLEOTIDE SEQUENCE [LARGE SCALE GENOMIC DNA]</scope>
    <source>
        <strain evidence="12">ATCC BAA-887 / DSM 12427 / ZAS-2</strain>
    </source>
</reference>
<dbReference type="eggNOG" id="COG1142">
    <property type="taxonomic scope" value="Bacteria"/>
</dbReference>
<dbReference type="SUPFAM" id="SSF54862">
    <property type="entry name" value="4Fe-4S ferredoxins"/>
    <property type="match status" value="1"/>
</dbReference>
<keyword evidence="3" id="KW-0479">Metal-binding</keyword>
<reference evidence="10" key="2">
    <citation type="submission" date="2009-12" db="EMBL/GenBank/DDBJ databases">
        <authorList>
            <person name="Tetu S.G."/>
            <person name="Matson E."/>
            <person name="Ren Q."/>
            <person name="Seshadri R."/>
            <person name="Elbourne L."/>
            <person name="Hassan K.A."/>
            <person name="Durkin A."/>
            <person name="Radune D."/>
            <person name="Mohamoud Y."/>
            <person name="Shay R."/>
            <person name="Jin S."/>
            <person name="Zhang X."/>
            <person name="Lucey K."/>
            <person name="Ballor N.R."/>
            <person name="Ottesen E."/>
            <person name="Rosenthal R."/>
            <person name="Allen A."/>
            <person name="Leadbetter J.R."/>
            <person name="Paulsen I.T."/>
        </authorList>
    </citation>
    <scope>NUCLEOTIDE SEQUENCE</scope>
    <source>
        <strain evidence="10">ZAS-2</strain>
    </source>
</reference>
<reference evidence="9" key="3">
    <citation type="journal article" date="2010" name="Environ. Microbiol.">
        <title>Selenium controls transcription of paralogous formate dehydrogenase genes in the termite gut acetogen, Treponema primitia.</title>
        <authorList>
            <person name="Matson E.G."/>
            <person name="Zhang X."/>
            <person name="Leadbetter J.R."/>
        </authorList>
    </citation>
    <scope>NUCLEOTIDE SEQUENCE</scope>
    <source>
        <strain evidence="9">ZAS-2</strain>
    </source>
</reference>
<keyword evidence="4" id="KW-0677">Repeat</keyword>
<evidence type="ECO:0000313" key="12">
    <source>
        <dbReference type="Proteomes" id="UP000009223"/>
    </source>
</evidence>
<evidence type="ECO:0000256" key="2">
    <source>
        <dbReference type="ARBA" id="ARBA00022485"/>
    </source>
</evidence>
<keyword evidence="2" id="KW-0004">4Fe-4S</keyword>
<dbReference type="OrthoDB" id="9805142at2"/>
<dbReference type="Gene3D" id="3.30.70.20">
    <property type="match status" value="2"/>
</dbReference>
<accession>D8L153</accession>
<keyword evidence="1" id="KW-0813">Transport</keyword>
<dbReference type="InterPro" id="IPR017900">
    <property type="entry name" value="4Fe4S_Fe_S_CS"/>
</dbReference>
<keyword evidence="12" id="KW-1185">Reference proteome</keyword>
<dbReference type="STRING" id="545694.TREPR_3095"/>
<keyword evidence="5" id="KW-0249">Electron transport</keyword>
<reference evidence="10 12" key="4">
    <citation type="journal article" date="2011" name="ISME J.">
        <title>RNA-seq reveals cooperative metabolic interactions between two termite-gut spirochete species in co-culture.</title>
        <authorList>
            <person name="Rosenthal A.Z."/>
            <person name="Matson E.G."/>
            <person name="Eldar A."/>
            <person name="Leadbetter J.R."/>
        </authorList>
    </citation>
    <scope>NUCLEOTIDE SEQUENCE [LARGE SCALE GENOMIC DNA]</scope>
    <source>
        <strain evidence="12">ATCC BAA-887 / DSM 12427 / ZAS-2</strain>
        <strain evidence="10">ZAS-2</strain>
    </source>
</reference>
<dbReference type="EMBL" id="FJ479768">
    <property type="protein sequence ID" value="ADJ19597.1"/>
    <property type="molecule type" value="Genomic_DNA"/>
</dbReference>
<dbReference type="Pfam" id="PF13247">
    <property type="entry name" value="Fer4_11"/>
    <property type="match status" value="1"/>
</dbReference>
<evidence type="ECO:0000259" key="8">
    <source>
        <dbReference type="PROSITE" id="PS51379"/>
    </source>
</evidence>
<organism evidence="9">
    <name type="scientific">Treponema primitia (strain ATCC BAA-887 / DSM 12427 / ZAS-2)</name>
    <dbReference type="NCBI Taxonomy" id="545694"/>
    <lineage>
        <taxon>Bacteria</taxon>
        <taxon>Pseudomonadati</taxon>
        <taxon>Spirochaetota</taxon>
        <taxon>Spirochaetia</taxon>
        <taxon>Spirochaetales</taxon>
        <taxon>Treponemataceae</taxon>
        <taxon>Treponema</taxon>
    </lineage>
</organism>
<dbReference type="HOGENOM" id="CLU_043374_3_0_12"/>
<evidence type="ECO:0000256" key="4">
    <source>
        <dbReference type="ARBA" id="ARBA00022737"/>
    </source>
</evidence>
<reference evidence="11" key="5">
    <citation type="journal article" date="2012" name="Microb. Ecol.">
        <title>Genomic analysis reveals multiple [FeFe] hydrogenases and hydrogen sensors encoded by treponemes from the H(2)-rich termite gut.</title>
        <authorList>
            <person name="Ballor N.R."/>
            <person name="Paulsen I."/>
            <person name="Leadbetter J.R."/>
        </authorList>
    </citation>
    <scope>NUCLEOTIDE SEQUENCE</scope>
    <source>
        <strain evidence="11">TREPR_3095</strain>
    </source>
</reference>
<evidence type="ECO:0000256" key="6">
    <source>
        <dbReference type="ARBA" id="ARBA00023004"/>
    </source>
</evidence>
<evidence type="ECO:0000313" key="10">
    <source>
        <dbReference type="EMBL" id="AEF86935.1"/>
    </source>
</evidence>
<dbReference type="InterPro" id="IPR050954">
    <property type="entry name" value="ET_IronSulfur_Cluster-Binding"/>
</dbReference>
<dbReference type="PROSITE" id="PS51379">
    <property type="entry name" value="4FE4S_FER_2"/>
    <property type="match status" value="2"/>
</dbReference>
<dbReference type="GO" id="GO:0046872">
    <property type="term" value="F:metal ion binding"/>
    <property type="evidence" value="ECO:0007669"/>
    <property type="project" value="UniProtKB-KW"/>
</dbReference>
<evidence type="ECO:0000256" key="5">
    <source>
        <dbReference type="ARBA" id="ARBA00022982"/>
    </source>
</evidence>
<evidence type="ECO:0000313" key="11">
    <source>
        <dbReference type="EMBL" id="AEL20847.1"/>
    </source>
</evidence>
<dbReference type="EMBL" id="HQ020761">
    <property type="protein sequence ID" value="AEL20847.1"/>
    <property type="molecule type" value="Genomic_DNA"/>
</dbReference>
<evidence type="ECO:0000256" key="7">
    <source>
        <dbReference type="ARBA" id="ARBA00023014"/>
    </source>
</evidence>
<keyword evidence="6" id="KW-0408">Iron</keyword>
<dbReference type="RefSeq" id="WP_015707164.1">
    <property type="nucleotide sequence ID" value="NC_015578.1"/>
</dbReference>
<dbReference type="CDD" id="cd10554">
    <property type="entry name" value="HycB_like"/>
    <property type="match status" value="1"/>
</dbReference>